<dbReference type="Pfam" id="PF01047">
    <property type="entry name" value="MarR"/>
    <property type="match status" value="1"/>
</dbReference>
<proteinExistence type="predicted"/>
<feature type="domain" description="HTH marR-type" evidence="4">
    <location>
        <begin position="1"/>
        <end position="147"/>
    </location>
</feature>
<keyword evidence="2" id="KW-0238">DNA-binding</keyword>
<gene>
    <name evidence="5" type="ORF">ACFP3T_12650</name>
</gene>
<keyword evidence="6" id="KW-1185">Reference proteome</keyword>
<dbReference type="RefSeq" id="WP_137641186.1">
    <property type="nucleotide sequence ID" value="NZ_BJDK01000043.1"/>
</dbReference>
<dbReference type="PANTHER" id="PTHR33164">
    <property type="entry name" value="TRANSCRIPTIONAL REGULATOR, MARR FAMILY"/>
    <property type="match status" value="1"/>
</dbReference>
<dbReference type="EMBL" id="JBHSSD010000053">
    <property type="protein sequence ID" value="MFC6165523.1"/>
    <property type="molecule type" value="Genomic_DNA"/>
</dbReference>
<dbReference type="PROSITE" id="PS50995">
    <property type="entry name" value="HTH_MARR_2"/>
    <property type="match status" value="1"/>
</dbReference>
<dbReference type="InterPro" id="IPR011991">
    <property type="entry name" value="ArsR-like_HTH"/>
</dbReference>
<evidence type="ECO:0000313" key="5">
    <source>
        <dbReference type="EMBL" id="MFC6165523.1"/>
    </source>
</evidence>
<reference evidence="6" key="1">
    <citation type="journal article" date="2019" name="Int. J. Syst. Evol. Microbiol.">
        <title>The Global Catalogue of Microorganisms (GCM) 10K type strain sequencing project: providing services to taxonomists for standard genome sequencing and annotation.</title>
        <authorList>
            <consortium name="The Broad Institute Genomics Platform"/>
            <consortium name="The Broad Institute Genome Sequencing Center for Infectious Disease"/>
            <person name="Wu L."/>
            <person name="Ma J."/>
        </authorList>
    </citation>
    <scope>NUCLEOTIDE SEQUENCE [LARGE SCALE GENOMIC DNA]</scope>
    <source>
        <strain evidence="6">CCM 8932</strain>
    </source>
</reference>
<dbReference type="InterPro" id="IPR023187">
    <property type="entry name" value="Tscrpt_reg_MarR-type_CS"/>
</dbReference>
<accession>A0ABW1R6I3</accession>
<dbReference type="SMART" id="SM00347">
    <property type="entry name" value="HTH_MARR"/>
    <property type="match status" value="1"/>
</dbReference>
<organism evidence="5 6">
    <name type="scientific">Lactiplantibacillus dongliensis</name>
    <dbReference type="NCBI Taxonomy" id="2559919"/>
    <lineage>
        <taxon>Bacteria</taxon>
        <taxon>Bacillati</taxon>
        <taxon>Bacillota</taxon>
        <taxon>Bacilli</taxon>
        <taxon>Lactobacillales</taxon>
        <taxon>Lactobacillaceae</taxon>
        <taxon>Lactiplantibacillus</taxon>
    </lineage>
</organism>
<dbReference type="InterPro" id="IPR000835">
    <property type="entry name" value="HTH_MarR-typ"/>
</dbReference>
<evidence type="ECO:0000256" key="2">
    <source>
        <dbReference type="ARBA" id="ARBA00023125"/>
    </source>
</evidence>
<dbReference type="InterPro" id="IPR036390">
    <property type="entry name" value="WH_DNA-bd_sf"/>
</dbReference>
<dbReference type="Proteomes" id="UP001596253">
    <property type="component" value="Unassembled WGS sequence"/>
</dbReference>
<keyword evidence="3" id="KW-0804">Transcription</keyword>
<dbReference type="CDD" id="cd00090">
    <property type="entry name" value="HTH_ARSR"/>
    <property type="match status" value="1"/>
</dbReference>
<evidence type="ECO:0000313" key="6">
    <source>
        <dbReference type="Proteomes" id="UP001596253"/>
    </source>
</evidence>
<protein>
    <submittedName>
        <fullName evidence="5">MarR family winged helix-turn-helix transcriptional regulator</fullName>
    </submittedName>
</protein>
<dbReference type="PRINTS" id="PR00598">
    <property type="entry name" value="HTHMARR"/>
</dbReference>
<dbReference type="InterPro" id="IPR039422">
    <property type="entry name" value="MarR/SlyA-like"/>
</dbReference>
<dbReference type="PANTHER" id="PTHR33164:SF104">
    <property type="entry name" value="TRANSCRIPTIONAL REGULATORY PROTEIN"/>
    <property type="match status" value="1"/>
</dbReference>
<evidence type="ECO:0000256" key="1">
    <source>
        <dbReference type="ARBA" id="ARBA00023015"/>
    </source>
</evidence>
<comment type="caution">
    <text evidence="5">The sequence shown here is derived from an EMBL/GenBank/DDBJ whole genome shotgun (WGS) entry which is preliminary data.</text>
</comment>
<dbReference type="Gene3D" id="1.10.10.10">
    <property type="entry name" value="Winged helix-like DNA-binding domain superfamily/Winged helix DNA-binding domain"/>
    <property type="match status" value="1"/>
</dbReference>
<dbReference type="PROSITE" id="PS01117">
    <property type="entry name" value="HTH_MARR_1"/>
    <property type="match status" value="1"/>
</dbReference>
<dbReference type="SUPFAM" id="SSF46785">
    <property type="entry name" value="Winged helix' DNA-binding domain"/>
    <property type="match status" value="1"/>
</dbReference>
<sequence>MADLNHELFDSFGKLMQNRAFMMAVMHQRDLGDRHGGMMGGGRGQMRLLQLLSQSPAGLTNAEIAELLDIRPSSVSATISRLVDAGLVERLPSETDKRVVIVRLSAAGREMFEQHADRVDDLTTKLFSGLSDDEKTTLEKLLAKLSTSMTDLDLRDFMPRGHGHGMDFPHQPGWGRRWF</sequence>
<name>A0ABW1R6I3_9LACO</name>
<evidence type="ECO:0000256" key="3">
    <source>
        <dbReference type="ARBA" id="ARBA00023163"/>
    </source>
</evidence>
<evidence type="ECO:0000259" key="4">
    <source>
        <dbReference type="PROSITE" id="PS50995"/>
    </source>
</evidence>
<dbReference type="InterPro" id="IPR036388">
    <property type="entry name" value="WH-like_DNA-bd_sf"/>
</dbReference>
<keyword evidence="1" id="KW-0805">Transcription regulation</keyword>